<dbReference type="EMBL" id="CP141261">
    <property type="protein sequence ID" value="WRL63244.1"/>
    <property type="molecule type" value="Genomic_DNA"/>
</dbReference>
<protein>
    <submittedName>
        <fullName evidence="2">Uncharacterized protein</fullName>
    </submittedName>
</protein>
<dbReference type="RefSeq" id="WP_324274580.1">
    <property type="nucleotide sequence ID" value="NZ_CP141261.1"/>
</dbReference>
<sequence>MSSSPGSKMPPAAAAPPSVDVAARALEDLVTELDRCVDELVRARARADKLLHERKAGRPWLDLVAGEPRPLVVERISTVLASLSAAGHVWRREQAAALQSEHVSINRIAAMFGVTRQRISALLKENGAEAGRS</sequence>
<gene>
    <name evidence="2" type="ORF">U6N30_26295</name>
</gene>
<keyword evidence="1" id="KW-0175">Coiled coil</keyword>
<evidence type="ECO:0000313" key="2">
    <source>
        <dbReference type="EMBL" id="WRL63244.1"/>
    </source>
</evidence>
<evidence type="ECO:0000256" key="1">
    <source>
        <dbReference type="SAM" id="Coils"/>
    </source>
</evidence>
<dbReference type="Proteomes" id="UP001324287">
    <property type="component" value="Chromosome"/>
</dbReference>
<keyword evidence="3" id="KW-1185">Reference proteome</keyword>
<name>A0ABZ1B1M6_9ACTN</name>
<organism evidence="2 3">
    <name type="scientific">Blastococcus brunescens</name>
    <dbReference type="NCBI Taxonomy" id="1564165"/>
    <lineage>
        <taxon>Bacteria</taxon>
        <taxon>Bacillati</taxon>
        <taxon>Actinomycetota</taxon>
        <taxon>Actinomycetes</taxon>
        <taxon>Geodermatophilales</taxon>
        <taxon>Geodermatophilaceae</taxon>
        <taxon>Blastococcus</taxon>
    </lineage>
</organism>
<proteinExistence type="predicted"/>
<reference evidence="2 3" key="1">
    <citation type="submission" date="2023-12" db="EMBL/GenBank/DDBJ databases">
        <title>Blastococcus brunescens sp. nov., an actonobacterium isolated from sandstone collected in sahara desert.</title>
        <authorList>
            <person name="Gtari M."/>
            <person name="Ghodhbane F."/>
        </authorList>
    </citation>
    <scope>NUCLEOTIDE SEQUENCE [LARGE SCALE GENOMIC DNA]</scope>
    <source>
        <strain evidence="2 3">BMG 8361</strain>
    </source>
</reference>
<feature type="coiled-coil region" evidence="1">
    <location>
        <begin position="26"/>
        <end position="53"/>
    </location>
</feature>
<evidence type="ECO:0000313" key="3">
    <source>
        <dbReference type="Proteomes" id="UP001324287"/>
    </source>
</evidence>
<accession>A0ABZ1B1M6</accession>